<proteinExistence type="predicted"/>
<organism evidence="2 3">
    <name type="scientific">Pseudomonas syringae pv. tagetis</name>
    <dbReference type="NCBI Taxonomy" id="129140"/>
    <lineage>
        <taxon>Bacteria</taxon>
        <taxon>Pseudomonadati</taxon>
        <taxon>Pseudomonadota</taxon>
        <taxon>Gammaproteobacteria</taxon>
        <taxon>Pseudomonadales</taxon>
        <taxon>Pseudomonadaceae</taxon>
        <taxon>Pseudomonas</taxon>
    </lineage>
</organism>
<feature type="non-terminal residue" evidence="2">
    <location>
        <position position="89"/>
    </location>
</feature>
<reference evidence="2 3" key="1">
    <citation type="submission" date="2023-08" db="EMBL/GenBank/DDBJ databases">
        <title>Genomic and mutational analysis of Pseudomonas syringae pv. tagetis EB037 pathogenicity on sunflower.</title>
        <authorList>
            <person name="Maul J.E."/>
        </authorList>
    </citation>
    <scope>NUCLEOTIDE SEQUENCE [LARGE SCALE GENOMIC DNA]</scope>
    <source>
        <strain evidence="2 3">EB037_T1</strain>
    </source>
</reference>
<name>A0ABW7NW19_9PSED</name>
<dbReference type="Proteomes" id="UP001610657">
    <property type="component" value="Unassembled WGS sequence"/>
</dbReference>
<evidence type="ECO:0000313" key="2">
    <source>
        <dbReference type="EMBL" id="MFH7519041.1"/>
    </source>
</evidence>
<evidence type="ECO:0000256" key="1">
    <source>
        <dbReference type="SAM" id="Phobius"/>
    </source>
</evidence>
<keyword evidence="1" id="KW-1133">Transmembrane helix</keyword>
<feature type="non-terminal residue" evidence="2">
    <location>
        <position position="1"/>
    </location>
</feature>
<dbReference type="RefSeq" id="WP_395577812.1">
    <property type="nucleotide sequence ID" value="NZ_JAVCQK010000280.1"/>
</dbReference>
<feature type="transmembrane region" description="Helical" evidence="1">
    <location>
        <begin position="33"/>
        <end position="54"/>
    </location>
</feature>
<sequence>AGVGLAGVGGGVGVWVGVWGVVGGGFSVSALCLGFGVVLLCVVWVGVVFVLLFAPPPGCLIFSNSNPALAPLSLHLLFFLFVNNSATQC</sequence>
<comment type="caution">
    <text evidence="2">The sequence shown here is derived from an EMBL/GenBank/DDBJ whole genome shotgun (WGS) entry which is preliminary data.</text>
</comment>
<feature type="transmembrane region" description="Helical" evidence="1">
    <location>
        <begin position="60"/>
        <end position="82"/>
    </location>
</feature>
<dbReference type="EMBL" id="JAVCQK010000280">
    <property type="protein sequence ID" value="MFH7519041.1"/>
    <property type="molecule type" value="Genomic_DNA"/>
</dbReference>
<protein>
    <submittedName>
        <fullName evidence="2">Uncharacterized protein</fullName>
    </submittedName>
</protein>
<feature type="transmembrane region" description="Helical" evidence="1">
    <location>
        <begin position="6"/>
        <end position="26"/>
    </location>
</feature>
<accession>A0ABW7NW19</accession>
<keyword evidence="1" id="KW-0812">Transmembrane</keyword>
<keyword evidence="3" id="KW-1185">Reference proteome</keyword>
<keyword evidence="1" id="KW-0472">Membrane</keyword>
<evidence type="ECO:0000313" key="3">
    <source>
        <dbReference type="Proteomes" id="UP001610657"/>
    </source>
</evidence>
<gene>
    <name evidence="2" type="ORF">RA271_28360</name>
</gene>